<dbReference type="PANTHER" id="PTHR31862:SF1">
    <property type="entry name" value="UPF0261 DOMAIN PROTEIN (AFU_ORTHOLOGUE AFUA_1G10120)"/>
    <property type="match status" value="1"/>
</dbReference>
<reference evidence="3 4" key="1">
    <citation type="submission" date="2019-01" db="EMBL/GenBank/DDBJ databases">
        <title>Intercellular communication is required for trap formation in the nematode-trapping fungus Duddingtonia flagrans.</title>
        <authorList>
            <person name="Youssar L."/>
            <person name="Wernet V."/>
            <person name="Hensel N."/>
            <person name="Hildebrandt H.-G."/>
            <person name="Fischer R."/>
        </authorList>
    </citation>
    <scope>NUCLEOTIDE SEQUENCE [LARGE SCALE GENOMIC DNA]</scope>
    <source>
        <strain evidence="3 4">CBS H-5679</strain>
    </source>
</reference>
<dbReference type="EMBL" id="SAEB01000007">
    <property type="protein sequence ID" value="RVD83949.1"/>
    <property type="molecule type" value="Genomic_DNA"/>
</dbReference>
<dbReference type="OrthoDB" id="10264588at2759"/>
<dbReference type="Proteomes" id="UP000283090">
    <property type="component" value="Unassembled WGS sequence"/>
</dbReference>
<keyword evidence="4" id="KW-1185">Reference proteome</keyword>
<dbReference type="Gene3D" id="3.40.50.12020">
    <property type="entry name" value="Uncharacterised protein family UPF0261, NN domain"/>
    <property type="match status" value="1"/>
</dbReference>
<evidence type="ECO:0000313" key="4">
    <source>
        <dbReference type="Proteomes" id="UP000283090"/>
    </source>
</evidence>
<evidence type="ECO:0000259" key="1">
    <source>
        <dbReference type="Pfam" id="PF06792"/>
    </source>
</evidence>
<evidence type="ECO:0000259" key="2">
    <source>
        <dbReference type="Pfam" id="PF23189"/>
    </source>
</evidence>
<dbReference type="RefSeq" id="XP_067489493.1">
    <property type="nucleotide sequence ID" value="XM_067635021.1"/>
</dbReference>
<sequence>MASGDIKPYIGCSDTSVPYNVVDIAGLNSLLRQVLENATAAIVVMVKSRASICATVDSPKRQKKKAAMTMFGITTPACDAARAVLEKNDCEVYVFHAAGSGGMAMEKLILDGVFDGVLDLTTTELADEAVGGILSAGSERLKRSSENRGTNIGLHQLRT</sequence>
<dbReference type="InterPro" id="IPR056778">
    <property type="entry name" value="UPF0261_C"/>
</dbReference>
<name>A0A436ZYN8_ARTFL</name>
<dbReference type="Gene3D" id="3.40.50.12030">
    <property type="entry name" value="Uncharacterised protein family UPF0261, NC domain"/>
    <property type="match status" value="1"/>
</dbReference>
<comment type="caution">
    <text evidence="3">The sequence shown here is derived from an EMBL/GenBank/DDBJ whole genome shotgun (WGS) entry which is preliminary data.</text>
</comment>
<proteinExistence type="predicted"/>
<dbReference type="Pfam" id="PF06792">
    <property type="entry name" value="UPF0261"/>
    <property type="match status" value="1"/>
</dbReference>
<dbReference type="GeneID" id="93588031"/>
<evidence type="ECO:0000313" key="3">
    <source>
        <dbReference type="EMBL" id="RVD83949.1"/>
    </source>
</evidence>
<dbReference type="InterPro" id="IPR051353">
    <property type="entry name" value="Tobamovirus_resist_UPF0261"/>
</dbReference>
<protein>
    <submittedName>
        <fullName evidence="3">Uncharacterized protein</fullName>
    </submittedName>
</protein>
<dbReference type="PANTHER" id="PTHR31862">
    <property type="entry name" value="UPF0261 DOMAIN PROTEIN (AFU_ORTHOLOGUE AFUA_1G10120)"/>
    <property type="match status" value="1"/>
</dbReference>
<dbReference type="VEuPathDB" id="FungiDB:DFL_005720"/>
<dbReference type="STRING" id="97331.A0A436ZYN8"/>
<feature type="domain" description="UPF0261" evidence="1">
    <location>
        <begin position="1"/>
        <end position="49"/>
    </location>
</feature>
<dbReference type="Pfam" id="PF23189">
    <property type="entry name" value="UPF0261_C"/>
    <property type="match status" value="1"/>
</dbReference>
<gene>
    <name evidence="3" type="ORF">DFL_005720</name>
</gene>
<feature type="domain" description="UPF0261" evidence="2">
    <location>
        <begin position="63"/>
        <end position="146"/>
    </location>
</feature>
<dbReference type="InterPro" id="IPR044122">
    <property type="entry name" value="UPF0261_N"/>
</dbReference>
<organism evidence="3 4">
    <name type="scientific">Arthrobotrys flagrans</name>
    <name type="common">Nematode-trapping fungus</name>
    <name type="synonym">Trichothecium flagrans</name>
    <dbReference type="NCBI Taxonomy" id="97331"/>
    <lineage>
        <taxon>Eukaryota</taxon>
        <taxon>Fungi</taxon>
        <taxon>Dikarya</taxon>
        <taxon>Ascomycota</taxon>
        <taxon>Pezizomycotina</taxon>
        <taxon>Orbiliomycetes</taxon>
        <taxon>Orbiliales</taxon>
        <taxon>Orbiliaceae</taxon>
        <taxon>Arthrobotrys</taxon>
    </lineage>
</organism>
<dbReference type="AlphaFoldDB" id="A0A436ZYN8"/>
<accession>A0A436ZYN8</accession>